<gene>
    <name evidence="1" type="ORF">HNV11_09790</name>
</gene>
<accession>A0A6M5Y9Z6</accession>
<dbReference type="AlphaFoldDB" id="A0A6M5Y9Z6"/>
<dbReference type="Proteomes" id="UP000502756">
    <property type="component" value="Chromosome"/>
</dbReference>
<sequence>MKISRQDYDRQPFAIRAGALLLWGTPLIGRFRDGHYQQLYSFNNFYAEMYYEEESQQLTSISTFEKTHRLEAYLESLSLSALLE</sequence>
<dbReference type="EMBL" id="CP053435">
    <property type="protein sequence ID" value="QJW89652.1"/>
    <property type="molecule type" value="Genomic_DNA"/>
</dbReference>
<name>A0A6M5Y9Z6_9BACT</name>
<evidence type="ECO:0000313" key="1">
    <source>
        <dbReference type="EMBL" id="QJW89652.1"/>
    </source>
</evidence>
<reference evidence="1 2" key="1">
    <citation type="submission" date="2020-05" db="EMBL/GenBank/DDBJ databases">
        <title>Genome sequencing of Spirosoma sp. TS118.</title>
        <authorList>
            <person name="Lee J.-H."/>
            <person name="Jeong S."/>
            <person name="Zhao L."/>
            <person name="Jung J.-H."/>
            <person name="Kim M.-K."/>
            <person name="Lim S."/>
        </authorList>
    </citation>
    <scope>NUCLEOTIDE SEQUENCE [LARGE SCALE GENOMIC DNA]</scope>
    <source>
        <strain evidence="1 2">TS118</strain>
    </source>
</reference>
<protein>
    <submittedName>
        <fullName evidence="1">Uncharacterized protein</fullName>
    </submittedName>
</protein>
<dbReference type="RefSeq" id="WP_171739492.1">
    <property type="nucleotide sequence ID" value="NZ_CP053435.1"/>
</dbReference>
<dbReference type="KEGG" id="stae:HNV11_09790"/>
<organism evidence="1 2">
    <name type="scientific">Spirosoma taeanense</name>
    <dbReference type="NCBI Taxonomy" id="2735870"/>
    <lineage>
        <taxon>Bacteria</taxon>
        <taxon>Pseudomonadati</taxon>
        <taxon>Bacteroidota</taxon>
        <taxon>Cytophagia</taxon>
        <taxon>Cytophagales</taxon>
        <taxon>Cytophagaceae</taxon>
        <taxon>Spirosoma</taxon>
    </lineage>
</organism>
<proteinExistence type="predicted"/>
<evidence type="ECO:0000313" key="2">
    <source>
        <dbReference type="Proteomes" id="UP000502756"/>
    </source>
</evidence>
<keyword evidence="2" id="KW-1185">Reference proteome</keyword>